<dbReference type="Proteomes" id="UP000281553">
    <property type="component" value="Unassembled WGS sequence"/>
</dbReference>
<accession>A0A3P7LM38</accession>
<proteinExistence type="predicted"/>
<protein>
    <submittedName>
        <fullName evidence="1">Uncharacterized protein</fullName>
    </submittedName>
</protein>
<keyword evidence="2" id="KW-1185">Reference proteome</keyword>
<gene>
    <name evidence="1" type="ORF">DILT_LOCUS7804</name>
</gene>
<dbReference type="AlphaFoldDB" id="A0A3P7LM38"/>
<evidence type="ECO:0000313" key="1">
    <source>
        <dbReference type="EMBL" id="VDN11973.1"/>
    </source>
</evidence>
<dbReference type="EMBL" id="UYRU01052676">
    <property type="protein sequence ID" value="VDN11973.1"/>
    <property type="molecule type" value="Genomic_DNA"/>
</dbReference>
<organism evidence="1 2">
    <name type="scientific">Dibothriocephalus latus</name>
    <name type="common">Fish tapeworm</name>
    <name type="synonym">Diphyllobothrium latum</name>
    <dbReference type="NCBI Taxonomy" id="60516"/>
    <lineage>
        <taxon>Eukaryota</taxon>
        <taxon>Metazoa</taxon>
        <taxon>Spiralia</taxon>
        <taxon>Lophotrochozoa</taxon>
        <taxon>Platyhelminthes</taxon>
        <taxon>Cestoda</taxon>
        <taxon>Eucestoda</taxon>
        <taxon>Diphyllobothriidea</taxon>
        <taxon>Diphyllobothriidae</taxon>
        <taxon>Dibothriocephalus</taxon>
    </lineage>
</organism>
<name>A0A3P7LM38_DIBLA</name>
<evidence type="ECO:0000313" key="2">
    <source>
        <dbReference type="Proteomes" id="UP000281553"/>
    </source>
</evidence>
<dbReference type="OrthoDB" id="10403368at2759"/>
<reference evidence="1 2" key="1">
    <citation type="submission" date="2018-11" db="EMBL/GenBank/DDBJ databases">
        <authorList>
            <consortium name="Pathogen Informatics"/>
        </authorList>
    </citation>
    <scope>NUCLEOTIDE SEQUENCE [LARGE SCALE GENOMIC DNA]</scope>
</reference>
<sequence>MQFDLRARAVEIKQVDRSVGTQAALRQSTSEKQAKFAEEFTRLMRTTDHRRRQLENLWAGTAFRLAHDDHLKIYERVEAINATLSNARKQLEKLWEDDKTEWIRLENLEHTMLDADFEPEDKASEEEFEYTLQEPQLQVRFCLCHAFSWRLNDGYGKRHW</sequence>